<name>A0A8S4QXH6_9NEOP</name>
<accession>A0A8S4QXH6</accession>
<evidence type="ECO:0000313" key="3">
    <source>
        <dbReference type="Proteomes" id="UP000838756"/>
    </source>
</evidence>
<dbReference type="EMBL" id="CAKXAJ010020685">
    <property type="protein sequence ID" value="CAH2224260.1"/>
    <property type="molecule type" value="Genomic_DNA"/>
</dbReference>
<gene>
    <name evidence="2" type="primary">jg1055</name>
    <name evidence="2" type="ORF">PAEG_LOCUS6864</name>
</gene>
<sequence>CKGEVEETRTDYRDHYLHRCGFAKCSGEAEAGEARAEPVTSSAEPWGDRLGERPAARSLHYTIQKPPATKHLAI</sequence>
<evidence type="ECO:0000256" key="1">
    <source>
        <dbReference type="SAM" id="MobiDB-lite"/>
    </source>
</evidence>
<reference evidence="2" key="1">
    <citation type="submission" date="2022-03" db="EMBL/GenBank/DDBJ databases">
        <authorList>
            <person name="Lindestad O."/>
        </authorList>
    </citation>
    <scope>NUCLEOTIDE SEQUENCE</scope>
</reference>
<dbReference type="AlphaFoldDB" id="A0A8S4QXH6"/>
<protein>
    <submittedName>
        <fullName evidence="2">Jg1055 protein</fullName>
    </submittedName>
</protein>
<feature type="non-terminal residue" evidence="2">
    <location>
        <position position="1"/>
    </location>
</feature>
<dbReference type="Proteomes" id="UP000838756">
    <property type="component" value="Unassembled WGS sequence"/>
</dbReference>
<dbReference type="OrthoDB" id="10067219at2759"/>
<keyword evidence="3" id="KW-1185">Reference proteome</keyword>
<feature type="region of interest" description="Disordered" evidence="1">
    <location>
        <begin position="29"/>
        <end position="51"/>
    </location>
</feature>
<evidence type="ECO:0000313" key="2">
    <source>
        <dbReference type="EMBL" id="CAH2224260.1"/>
    </source>
</evidence>
<organism evidence="2 3">
    <name type="scientific">Pararge aegeria aegeria</name>
    <dbReference type="NCBI Taxonomy" id="348720"/>
    <lineage>
        <taxon>Eukaryota</taxon>
        <taxon>Metazoa</taxon>
        <taxon>Ecdysozoa</taxon>
        <taxon>Arthropoda</taxon>
        <taxon>Hexapoda</taxon>
        <taxon>Insecta</taxon>
        <taxon>Pterygota</taxon>
        <taxon>Neoptera</taxon>
        <taxon>Endopterygota</taxon>
        <taxon>Lepidoptera</taxon>
        <taxon>Glossata</taxon>
        <taxon>Ditrysia</taxon>
        <taxon>Papilionoidea</taxon>
        <taxon>Nymphalidae</taxon>
        <taxon>Satyrinae</taxon>
        <taxon>Satyrini</taxon>
        <taxon>Parargina</taxon>
        <taxon>Pararge</taxon>
    </lineage>
</organism>
<comment type="caution">
    <text evidence="2">The sequence shown here is derived from an EMBL/GenBank/DDBJ whole genome shotgun (WGS) entry which is preliminary data.</text>
</comment>
<proteinExistence type="predicted"/>